<evidence type="ECO:0000313" key="2">
    <source>
        <dbReference type="Proteomes" id="UP000306038"/>
    </source>
</evidence>
<name>A0ABY2R250_9FLAO</name>
<protein>
    <submittedName>
        <fullName evidence="1">Helix-turn-helix domain-containing protein</fullName>
    </submittedName>
</protein>
<dbReference type="InterPro" id="IPR010921">
    <property type="entry name" value="Trp_repressor/repl_initiator"/>
</dbReference>
<dbReference type="EMBL" id="SDLV01000055">
    <property type="protein sequence ID" value="THV56376.1"/>
    <property type="molecule type" value="Genomic_DNA"/>
</dbReference>
<reference evidence="1 2" key="1">
    <citation type="submission" date="2019-01" db="EMBL/GenBank/DDBJ databases">
        <authorList>
            <person name="B I."/>
            <person name="Ch S."/>
            <person name="Ch V.R."/>
        </authorList>
    </citation>
    <scope>NUCLEOTIDE SEQUENCE [LARGE SCALE GENOMIC DNA]</scope>
    <source>
        <strain evidence="1 2">JC507</strain>
    </source>
</reference>
<evidence type="ECO:0000313" key="1">
    <source>
        <dbReference type="EMBL" id="THV56376.1"/>
    </source>
</evidence>
<accession>A0ABY2R250</accession>
<dbReference type="Proteomes" id="UP000306038">
    <property type="component" value="Unassembled WGS sequence"/>
</dbReference>
<organism evidence="1 2">
    <name type="scientific">Chryseobacterium candidae</name>
    <dbReference type="NCBI Taxonomy" id="1978493"/>
    <lineage>
        <taxon>Bacteria</taxon>
        <taxon>Pseudomonadati</taxon>
        <taxon>Bacteroidota</taxon>
        <taxon>Flavobacteriia</taxon>
        <taxon>Flavobacteriales</taxon>
        <taxon>Weeksellaceae</taxon>
        <taxon>Chryseobacterium group</taxon>
        <taxon>Chryseobacterium</taxon>
    </lineage>
</organism>
<dbReference type="RefSeq" id="WP_076597815.1">
    <property type="nucleotide sequence ID" value="NZ_SDLV01000055.1"/>
</dbReference>
<sequence length="108" mass="13116">MEKINYPNYNYIYMDLIKKKFPQRSEEFKPLLKNNLDILSVIKVNKMLFGEEDRSGKQTSQKYRSYNKEAILRILNYQKVYGLNNTQTAQHFNISRNSITKWKRLFRK</sequence>
<comment type="caution">
    <text evidence="1">The sequence shown here is derived from an EMBL/GenBank/DDBJ whole genome shotgun (WGS) entry which is preliminary data.</text>
</comment>
<keyword evidence="2" id="KW-1185">Reference proteome</keyword>
<gene>
    <name evidence="1" type="ORF">EK417_19735</name>
</gene>
<proteinExistence type="predicted"/>
<dbReference type="SUPFAM" id="SSF48295">
    <property type="entry name" value="TrpR-like"/>
    <property type="match status" value="1"/>
</dbReference>